<dbReference type="HOGENOM" id="CLU_1761088_0_0_1"/>
<keyword evidence="2" id="KW-0732">Signal</keyword>
<evidence type="ECO:0000313" key="3">
    <source>
        <dbReference type="EnsemblMetazoa" id="SMAR010148-PA"/>
    </source>
</evidence>
<sequence length="148" mass="16995">MQSTSFNGEMYPRTHLWLLVILFFSLARSESEDEQIETADQHEFVADETKSEDAESDDDAFLDSDKKKKLKVSLPLSPRCRHILTVLNFQRRFAKSIDSHAIKAIEKSNGKVVATLVKEHIHNAENTLLSKINGTSQHVRFKVYMVIY</sequence>
<dbReference type="AlphaFoldDB" id="T1J8V8"/>
<organism evidence="3 4">
    <name type="scientific">Strigamia maritima</name>
    <name type="common">European centipede</name>
    <name type="synonym">Geophilus maritimus</name>
    <dbReference type="NCBI Taxonomy" id="126957"/>
    <lineage>
        <taxon>Eukaryota</taxon>
        <taxon>Metazoa</taxon>
        <taxon>Ecdysozoa</taxon>
        <taxon>Arthropoda</taxon>
        <taxon>Myriapoda</taxon>
        <taxon>Chilopoda</taxon>
        <taxon>Pleurostigmophora</taxon>
        <taxon>Geophilomorpha</taxon>
        <taxon>Linotaeniidae</taxon>
        <taxon>Strigamia</taxon>
    </lineage>
</organism>
<feature type="chain" id="PRO_5004590387" evidence="2">
    <location>
        <begin position="30"/>
        <end position="148"/>
    </location>
</feature>
<evidence type="ECO:0000313" key="4">
    <source>
        <dbReference type="Proteomes" id="UP000014500"/>
    </source>
</evidence>
<dbReference type="EMBL" id="JH431967">
    <property type="status" value="NOT_ANNOTATED_CDS"/>
    <property type="molecule type" value="Genomic_DNA"/>
</dbReference>
<feature type="region of interest" description="Disordered" evidence="1">
    <location>
        <begin position="35"/>
        <end position="62"/>
    </location>
</feature>
<protein>
    <submittedName>
        <fullName evidence="3">Uncharacterized protein</fullName>
    </submittedName>
</protein>
<keyword evidence="4" id="KW-1185">Reference proteome</keyword>
<feature type="signal peptide" evidence="2">
    <location>
        <begin position="1"/>
        <end position="29"/>
    </location>
</feature>
<reference evidence="4" key="1">
    <citation type="submission" date="2011-05" db="EMBL/GenBank/DDBJ databases">
        <authorList>
            <person name="Richards S.R."/>
            <person name="Qu J."/>
            <person name="Jiang H."/>
            <person name="Jhangiani S.N."/>
            <person name="Agravi P."/>
            <person name="Goodspeed R."/>
            <person name="Gross S."/>
            <person name="Mandapat C."/>
            <person name="Jackson L."/>
            <person name="Mathew T."/>
            <person name="Pu L."/>
            <person name="Thornton R."/>
            <person name="Saada N."/>
            <person name="Wilczek-Boney K.B."/>
            <person name="Lee S."/>
            <person name="Kovar C."/>
            <person name="Wu Y."/>
            <person name="Scherer S.E."/>
            <person name="Worley K.C."/>
            <person name="Muzny D.M."/>
            <person name="Gibbs R."/>
        </authorList>
    </citation>
    <scope>NUCLEOTIDE SEQUENCE</scope>
    <source>
        <strain evidence="4">Brora</strain>
    </source>
</reference>
<dbReference type="EnsemblMetazoa" id="SMAR010148-RA">
    <property type="protein sequence ID" value="SMAR010148-PA"/>
    <property type="gene ID" value="SMAR010148"/>
</dbReference>
<evidence type="ECO:0000256" key="1">
    <source>
        <dbReference type="SAM" id="MobiDB-lite"/>
    </source>
</evidence>
<accession>T1J8V8</accession>
<name>T1J8V8_STRMM</name>
<reference evidence="3" key="2">
    <citation type="submission" date="2015-02" db="UniProtKB">
        <authorList>
            <consortium name="EnsemblMetazoa"/>
        </authorList>
    </citation>
    <scope>IDENTIFICATION</scope>
</reference>
<proteinExistence type="predicted"/>
<dbReference type="Proteomes" id="UP000014500">
    <property type="component" value="Unassembled WGS sequence"/>
</dbReference>
<feature type="compositionally biased region" description="Basic and acidic residues" evidence="1">
    <location>
        <begin position="39"/>
        <end position="53"/>
    </location>
</feature>
<evidence type="ECO:0000256" key="2">
    <source>
        <dbReference type="SAM" id="SignalP"/>
    </source>
</evidence>